<reference evidence="1 2" key="1">
    <citation type="submission" date="2020-05" db="EMBL/GenBank/DDBJ databases">
        <title>Horizontal transmission and recombination maintain forever young bacterial symbiont genomes.</title>
        <authorList>
            <person name="Russell S.L."/>
            <person name="Pepper-Tunick E."/>
            <person name="Svedberg J."/>
            <person name="Byrne A."/>
            <person name="Ruelas Castillo J."/>
            <person name="Vollmers C."/>
            <person name="Beinart R.A."/>
            <person name="Corbett-Detig R."/>
        </authorList>
    </citation>
    <scope>NUCLEOTIDE SEQUENCE [LARGE SCALE GENOMIC DNA]</scope>
    <source>
        <strain evidence="1">455</strain>
    </source>
</reference>
<dbReference type="Proteomes" id="UP000568751">
    <property type="component" value="Unassembled WGS sequence"/>
</dbReference>
<name>A0A853F597_9GAMM</name>
<proteinExistence type="predicted"/>
<evidence type="ECO:0000313" key="2">
    <source>
        <dbReference type="Proteomes" id="UP000568751"/>
    </source>
</evidence>
<gene>
    <name evidence="1" type="ORF">H0A76_05640</name>
</gene>
<dbReference type="AlphaFoldDB" id="A0A853F597"/>
<evidence type="ECO:0000313" key="1">
    <source>
        <dbReference type="EMBL" id="NYT27410.1"/>
    </source>
</evidence>
<comment type="caution">
    <text evidence="1">The sequence shown here is derived from an EMBL/GenBank/DDBJ whole genome shotgun (WGS) entry which is preliminary data.</text>
</comment>
<accession>A0A853F597</accession>
<dbReference type="EMBL" id="JACCHT010000001">
    <property type="protein sequence ID" value="NYT27410.1"/>
    <property type="molecule type" value="Genomic_DNA"/>
</dbReference>
<protein>
    <submittedName>
        <fullName evidence="1">Uncharacterized protein</fullName>
    </submittedName>
</protein>
<sequence length="57" mass="6670">MFWIKLLYNAGDKKLVLNIAFKLEIDAATDFDVDNPTRYTLNNITDVAVMHQYYADR</sequence>
<organism evidence="1 2">
    <name type="scientific">Candidatus Thiodubiliella endoseptemdiera</name>
    <dbReference type="NCBI Taxonomy" id="2738886"/>
    <lineage>
        <taxon>Bacteria</taxon>
        <taxon>Pseudomonadati</taxon>
        <taxon>Pseudomonadota</taxon>
        <taxon>Gammaproteobacteria</taxon>
        <taxon>Candidatus Pseudothioglobaceae</taxon>
        <taxon>Candidatus Thiodubiliella</taxon>
    </lineage>
</organism>